<evidence type="ECO:0000256" key="1">
    <source>
        <dbReference type="ARBA" id="ARBA00004651"/>
    </source>
</evidence>
<feature type="transmembrane region" description="Helical" evidence="8">
    <location>
        <begin position="47"/>
        <end position="66"/>
    </location>
</feature>
<comment type="subcellular location">
    <subcellularLocation>
        <location evidence="1">Cell membrane</location>
        <topology evidence="1">Multi-pass membrane protein</topology>
    </subcellularLocation>
</comment>
<evidence type="ECO:0000256" key="7">
    <source>
        <dbReference type="ARBA" id="ARBA00023136"/>
    </source>
</evidence>
<evidence type="ECO:0000256" key="2">
    <source>
        <dbReference type="ARBA" id="ARBA00010735"/>
    </source>
</evidence>
<dbReference type="Pfam" id="PF03591">
    <property type="entry name" value="AzlC"/>
    <property type="match status" value="1"/>
</dbReference>
<feature type="transmembrane region" description="Helical" evidence="8">
    <location>
        <begin position="73"/>
        <end position="96"/>
    </location>
</feature>
<feature type="transmembrane region" description="Helical" evidence="8">
    <location>
        <begin position="212"/>
        <end position="232"/>
    </location>
</feature>
<evidence type="ECO:0000313" key="10">
    <source>
        <dbReference type="Proteomes" id="UP001247754"/>
    </source>
</evidence>
<proteinExistence type="inferred from homology"/>
<dbReference type="RefSeq" id="WP_310457623.1">
    <property type="nucleotide sequence ID" value="NZ_JAVKPH010000013.1"/>
</dbReference>
<dbReference type="PANTHER" id="PTHR34979">
    <property type="entry name" value="INNER MEMBRANE PROTEIN YGAZ"/>
    <property type="match status" value="1"/>
</dbReference>
<keyword evidence="10" id="KW-1185">Reference proteome</keyword>
<evidence type="ECO:0000256" key="3">
    <source>
        <dbReference type="ARBA" id="ARBA00022448"/>
    </source>
</evidence>
<gene>
    <name evidence="9" type="ORF">RGD00_12265</name>
</gene>
<comment type="similarity">
    <text evidence="2">Belongs to the AzlC family.</text>
</comment>
<organism evidence="9 10">
    <name type="scientific">Ruixingdingia sedimenti</name>
    <dbReference type="NCBI Taxonomy" id="3073604"/>
    <lineage>
        <taxon>Bacteria</taxon>
        <taxon>Pseudomonadati</taxon>
        <taxon>Pseudomonadota</taxon>
        <taxon>Alphaproteobacteria</taxon>
        <taxon>Rhodobacterales</taxon>
        <taxon>Paracoccaceae</taxon>
        <taxon>Ruixingdingia</taxon>
    </lineage>
</organism>
<comment type="caution">
    <text evidence="9">The sequence shown here is derived from an EMBL/GenBank/DDBJ whole genome shotgun (WGS) entry which is preliminary data.</text>
</comment>
<keyword evidence="4" id="KW-1003">Cell membrane</keyword>
<name>A0ABU1F973_9RHOB</name>
<keyword evidence="5 8" id="KW-0812">Transmembrane</keyword>
<evidence type="ECO:0000256" key="4">
    <source>
        <dbReference type="ARBA" id="ARBA00022475"/>
    </source>
</evidence>
<feature type="transmembrane region" description="Helical" evidence="8">
    <location>
        <begin position="21"/>
        <end position="41"/>
    </location>
</feature>
<evidence type="ECO:0000256" key="6">
    <source>
        <dbReference type="ARBA" id="ARBA00022989"/>
    </source>
</evidence>
<feature type="transmembrane region" description="Helical" evidence="8">
    <location>
        <begin position="136"/>
        <end position="158"/>
    </location>
</feature>
<accession>A0ABU1F973</accession>
<protein>
    <submittedName>
        <fullName evidence="9">AzlC family ABC transporter permease</fullName>
    </submittedName>
</protein>
<dbReference type="EMBL" id="JAVKPH010000013">
    <property type="protein sequence ID" value="MDR5653384.1"/>
    <property type="molecule type" value="Genomic_DNA"/>
</dbReference>
<reference evidence="9 10" key="1">
    <citation type="submission" date="2023-09" db="EMBL/GenBank/DDBJ databases">
        <title>Xinfangfangia sedmenti sp. nov., isolated the sedment.</title>
        <authorList>
            <person name="Xu L."/>
        </authorList>
    </citation>
    <scope>NUCLEOTIDE SEQUENCE [LARGE SCALE GENOMIC DNA]</scope>
    <source>
        <strain evidence="9 10">LG-4</strain>
    </source>
</reference>
<evidence type="ECO:0000256" key="8">
    <source>
        <dbReference type="SAM" id="Phobius"/>
    </source>
</evidence>
<dbReference type="Proteomes" id="UP001247754">
    <property type="component" value="Unassembled WGS sequence"/>
</dbReference>
<feature type="transmembrane region" description="Helical" evidence="8">
    <location>
        <begin position="102"/>
        <end position="124"/>
    </location>
</feature>
<dbReference type="PANTHER" id="PTHR34979:SF1">
    <property type="entry name" value="INNER MEMBRANE PROTEIN YGAZ"/>
    <property type="match status" value="1"/>
</dbReference>
<dbReference type="InterPro" id="IPR011606">
    <property type="entry name" value="Brnchd-chn_aa_trnsp_permease"/>
</dbReference>
<keyword evidence="3" id="KW-0813">Transport</keyword>
<keyword evidence="7 8" id="KW-0472">Membrane</keyword>
<sequence>MSKPLSTSAAYWRGVRESAPLLMVIAPFGMLFGIVSSDAGLNLLETMSLSALVLAGAAQFTVVQLVSEQAPTLVVIATALAVNMRLAMYSAALTPWLGRTPWWMRGIVAYTLVDQSFAMCTTLYARYPDLTIRTRLAYYFGVSTNACVPWVVVTWIGATMGEAIPPWMALDFALPITFLALIGPMLQTLPHVVAALVSVAGALVLSGVPYNIGLLIAAGLAMFAGAQTEQWLERRRAQ</sequence>
<keyword evidence="6 8" id="KW-1133">Transmembrane helix</keyword>
<evidence type="ECO:0000256" key="5">
    <source>
        <dbReference type="ARBA" id="ARBA00022692"/>
    </source>
</evidence>
<evidence type="ECO:0000313" key="9">
    <source>
        <dbReference type="EMBL" id="MDR5653384.1"/>
    </source>
</evidence>